<dbReference type="Pfam" id="PF14525">
    <property type="entry name" value="AraC_binding_2"/>
    <property type="match status" value="1"/>
</dbReference>
<evidence type="ECO:0000256" key="3">
    <source>
        <dbReference type="ARBA" id="ARBA00023163"/>
    </source>
</evidence>
<evidence type="ECO:0000256" key="1">
    <source>
        <dbReference type="ARBA" id="ARBA00023015"/>
    </source>
</evidence>
<dbReference type="PANTHER" id="PTHR46796">
    <property type="entry name" value="HTH-TYPE TRANSCRIPTIONAL ACTIVATOR RHAS-RELATED"/>
    <property type="match status" value="1"/>
</dbReference>
<feature type="domain" description="HTH araC/xylS-type" evidence="4">
    <location>
        <begin position="215"/>
        <end position="315"/>
    </location>
</feature>
<keyword evidence="3" id="KW-0804">Transcription</keyword>
<keyword evidence="2" id="KW-0238">DNA-binding</keyword>
<name>A0ABU0HPM8_9HYPH</name>
<evidence type="ECO:0000259" key="4">
    <source>
        <dbReference type="PROSITE" id="PS01124"/>
    </source>
</evidence>
<dbReference type="SMART" id="SM00342">
    <property type="entry name" value="HTH_ARAC"/>
    <property type="match status" value="1"/>
</dbReference>
<dbReference type="PRINTS" id="PR00032">
    <property type="entry name" value="HTHARAC"/>
</dbReference>
<keyword evidence="1" id="KW-0805">Transcription regulation</keyword>
<dbReference type="InterPro" id="IPR020449">
    <property type="entry name" value="Tscrpt_reg_AraC-type_HTH"/>
</dbReference>
<gene>
    <name evidence="5" type="ORF">QO016_003750</name>
</gene>
<dbReference type="InterPro" id="IPR050204">
    <property type="entry name" value="AraC_XylS_family_regulators"/>
</dbReference>
<dbReference type="Pfam" id="PF12833">
    <property type="entry name" value="HTH_18"/>
    <property type="match status" value="1"/>
</dbReference>
<dbReference type="Gene3D" id="1.10.10.60">
    <property type="entry name" value="Homeodomain-like"/>
    <property type="match status" value="1"/>
</dbReference>
<keyword evidence="6" id="KW-1185">Reference proteome</keyword>
<dbReference type="InterPro" id="IPR018060">
    <property type="entry name" value="HTH_AraC"/>
</dbReference>
<evidence type="ECO:0000313" key="6">
    <source>
        <dbReference type="Proteomes" id="UP001236369"/>
    </source>
</evidence>
<reference evidence="5 6" key="1">
    <citation type="submission" date="2023-07" db="EMBL/GenBank/DDBJ databases">
        <title>Genomic Encyclopedia of Type Strains, Phase IV (KMG-IV): sequencing the most valuable type-strain genomes for metagenomic binning, comparative biology and taxonomic classification.</title>
        <authorList>
            <person name="Goeker M."/>
        </authorList>
    </citation>
    <scope>NUCLEOTIDE SEQUENCE [LARGE SCALE GENOMIC DNA]</scope>
    <source>
        <strain evidence="5 6">DSM 19562</strain>
    </source>
</reference>
<comment type="caution">
    <text evidence="5">The sequence shown here is derived from an EMBL/GenBank/DDBJ whole genome shotgun (WGS) entry which is preliminary data.</text>
</comment>
<evidence type="ECO:0000256" key="2">
    <source>
        <dbReference type="ARBA" id="ARBA00023125"/>
    </source>
</evidence>
<dbReference type="SUPFAM" id="SSF46689">
    <property type="entry name" value="Homeodomain-like"/>
    <property type="match status" value="1"/>
</dbReference>
<dbReference type="PROSITE" id="PS01124">
    <property type="entry name" value="HTH_ARAC_FAMILY_2"/>
    <property type="match status" value="1"/>
</dbReference>
<organism evidence="5 6">
    <name type="scientific">Methylobacterium persicinum</name>
    <dbReference type="NCBI Taxonomy" id="374426"/>
    <lineage>
        <taxon>Bacteria</taxon>
        <taxon>Pseudomonadati</taxon>
        <taxon>Pseudomonadota</taxon>
        <taxon>Alphaproteobacteria</taxon>
        <taxon>Hyphomicrobiales</taxon>
        <taxon>Methylobacteriaceae</taxon>
        <taxon>Methylobacterium</taxon>
    </lineage>
</organism>
<sequence length="348" mass="37625">MSVRGPNLRLEGSTLGPRSISVWREAVAPFWDVQIRKEDMSDFRGRSEVYHLGNAILGFTAASELRMQRASGLVARMGVDHIAAKIRMDGHAQVEIAGREAVMAPGDVCLLDLSQPLSLRSTDYRAITVIMPRALFPDGGFGLDGAHGTILRAATPFGALVSEHLKALGTSAPLCNAEESRAAAQATAILLAMGARTAGAADGLARPIERAPVFLNIRRYIDAQIGSPDLGVEDLCRRFGLSRSGLYRLFAPLGGVAEHIRRRRLSRAYRDLTGAAHDGIRVSEIAYRYGYASPASFTQAFRAEFGVSPKDVKAGGVRPVRAVGPDLPTGLPEGDWDDFYDWVLKLDI</sequence>
<proteinExistence type="predicted"/>
<dbReference type="EMBL" id="JAUSVV010000010">
    <property type="protein sequence ID" value="MDQ0444240.1"/>
    <property type="molecule type" value="Genomic_DNA"/>
</dbReference>
<dbReference type="InterPro" id="IPR035418">
    <property type="entry name" value="AraC-bd_2"/>
</dbReference>
<accession>A0ABU0HPM8</accession>
<evidence type="ECO:0000313" key="5">
    <source>
        <dbReference type="EMBL" id="MDQ0444240.1"/>
    </source>
</evidence>
<dbReference type="Proteomes" id="UP001236369">
    <property type="component" value="Unassembled WGS sequence"/>
</dbReference>
<protein>
    <submittedName>
        <fullName evidence="5">AraC-like DNA-binding protein</fullName>
    </submittedName>
</protein>
<dbReference type="PANTHER" id="PTHR46796:SF6">
    <property type="entry name" value="ARAC SUBFAMILY"/>
    <property type="match status" value="1"/>
</dbReference>
<dbReference type="InterPro" id="IPR009057">
    <property type="entry name" value="Homeodomain-like_sf"/>
</dbReference>
<dbReference type="RefSeq" id="WP_238250639.1">
    <property type="nucleotide sequence ID" value="NZ_BPQX01000043.1"/>
</dbReference>